<dbReference type="Proteomes" id="UP001417504">
    <property type="component" value="Unassembled WGS sequence"/>
</dbReference>
<dbReference type="EMBL" id="JBBNAE010000010">
    <property type="protein sequence ID" value="KAK9091772.1"/>
    <property type="molecule type" value="Genomic_DNA"/>
</dbReference>
<evidence type="ECO:0000313" key="2">
    <source>
        <dbReference type="EMBL" id="KAK9091772.1"/>
    </source>
</evidence>
<feature type="compositionally biased region" description="Basic and acidic residues" evidence="1">
    <location>
        <begin position="150"/>
        <end position="181"/>
    </location>
</feature>
<reference evidence="2 3" key="1">
    <citation type="submission" date="2024-01" db="EMBL/GenBank/DDBJ databases">
        <title>Genome assemblies of Stephania.</title>
        <authorList>
            <person name="Yang L."/>
        </authorList>
    </citation>
    <scope>NUCLEOTIDE SEQUENCE [LARGE SCALE GENOMIC DNA]</scope>
    <source>
        <strain evidence="2">QJT</strain>
        <tissue evidence="2">Leaf</tissue>
    </source>
</reference>
<evidence type="ECO:0000256" key="1">
    <source>
        <dbReference type="SAM" id="MobiDB-lite"/>
    </source>
</evidence>
<gene>
    <name evidence="2" type="ORF">Sjap_024949</name>
</gene>
<feature type="compositionally biased region" description="Basic and acidic residues" evidence="1">
    <location>
        <begin position="195"/>
        <end position="204"/>
    </location>
</feature>
<name>A0AAP0EJ89_9MAGN</name>
<feature type="region of interest" description="Disordered" evidence="1">
    <location>
        <begin position="128"/>
        <end position="226"/>
    </location>
</feature>
<protein>
    <submittedName>
        <fullName evidence="2">Uncharacterized protein</fullName>
    </submittedName>
</protein>
<comment type="caution">
    <text evidence="2">The sequence shown here is derived from an EMBL/GenBank/DDBJ whole genome shotgun (WGS) entry which is preliminary data.</text>
</comment>
<evidence type="ECO:0000313" key="3">
    <source>
        <dbReference type="Proteomes" id="UP001417504"/>
    </source>
</evidence>
<keyword evidence="3" id="KW-1185">Reference proteome</keyword>
<sequence>MTDANIAPPILDAIDYWNPCTQSLKILPHWNVDYVDTNWDSDSEDEGDDSSGDFTLIYGFGYDAKIKDYKVFSELCLPRVDLAEDIDKIICNIEICELGGYLALVCEFGDRFHTPHVYHEVLELETSVDHVESESQSPSHLNDDGSEATMRGRGDDGGVDRSDDGRVVIDGGAEGRHGARGDDDDDDGAATSGDDGGKRGRDGGEEGTGSGQLAREKWKRVDDDEDDDEVYLSIQEGKGGGLTATAVAAAAVGGGAPLGSPILAGGRRGGGAQWWRA</sequence>
<organism evidence="2 3">
    <name type="scientific">Stephania japonica</name>
    <dbReference type="NCBI Taxonomy" id="461633"/>
    <lineage>
        <taxon>Eukaryota</taxon>
        <taxon>Viridiplantae</taxon>
        <taxon>Streptophyta</taxon>
        <taxon>Embryophyta</taxon>
        <taxon>Tracheophyta</taxon>
        <taxon>Spermatophyta</taxon>
        <taxon>Magnoliopsida</taxon>
        <taxon>Ranunculales</taxon>
        <taxon>Menispermaceae</taxon>
        <taxon>Menispermoideae</taxon>
        <taxon>Cissampelideae</taxon>
        <taxon>Stephania</taxon>
    </lineage>
</organism>
<proteinExistence type="predicted"/>
<dbReference type="AlphaFoldDB" id="A0AAP0EJ89"/>
<accession>A0AAP0EJ89</accession>